<dbReference type="EMBL" id="GL453340">
    <property type="protein sequence ID" value="EFN76193.1"/>
    <property type="molecule type" value="Genomic_DNA"/>
</dbReference>
<dbReference type="GO" id="GO:0046872">
    <property type="term" value="F:metal ion binding"/>
    <property type="evidence" value="ECO:0007669"/>
    <property type="project" value="UniProtKB-KW"/>
</dbReference>
<organism evidence="9">
    <name type="scientific">Harpegnathos saltator</name>
    <name type="common">Jerdon's jumping ant</name>
    <dbReference type="NCBI Taxonomy" id="610380"/>
    <lineage>
        <taxon>Eukaryota</taxon>
        <taxon>Metazoa</taxon>
        <taxon>Ecdysozoa</taxon>
        <taxon>Arthropoda</taxon>
        <taxon>Hexapoda</taxon>
        <taxon>Insecta</taxon>
        <taxon>Pterygota</taxon>
        <taxon>Neoptera</taxon>
        <taxon>Endopterygota</taxon>
        <taxon>Hymenoptera</taxon>
        <taxon>Apocrita</taxon>
        <taxon>Aculeata</taxon>
        <taxon>Formicoidea</taxon>
        <taxon>Formicidae</taxon>
        <taxon>Ponerinae</taxon>
        <taxon>Ponerini</taxon>
        <taxon>Harpegnathos</taxon>
    </lineage>
</organism>
<dbReference type="PANTHER" id="PTHR46015">
    <property type="entry name" value="ZGC:172121"/>
    <property type="match status" value="1"/>
</dbReference>
<accession>E2C780</accession>
<dbReference type="InterPro" id="IPR051486">
    <property type="entry name" value="Hcy_S-methyltransferase"/>
</dbReference>
<sequence length="343" mass="39436">MENLMVLDGDSEAQLYQRLKPSKELEKIIALYAVEYHKEEVIETYLDFLRAGAQIIRTNTYRLSDYTIEKYFKPESSQFYTELMEKSVKLARAAVTKYLEEKRKDPKYSELFDRCEILVAGCCGSSVVSECVDKYELTLKDTQIAAQLIYFHHNDRVIELVKYGVDILTFESIPSLVETDIIISIMKRHHPIRGWITFLCRADGKLLDGNTLETVAMRCYDALGHQIIAIGAECPVPDVMKSIVLDIGILKLSHEVQVPFVLYIDKVHLPITENKEASNSLMSDYVDEWLDHGIRYIGGGINTRPEDVALIRKQVDDYRIFSQRPFTTLRPSSYKTTKKQSKL</sequence>
<dbReference type="PROSITE" id="PS50970">
    <property type="entry name" value="HCY"/>
    <property type="match status" value="1"/>
</dbReference>
<evidence type="ECO:0000256" key="3">
    <source>
        <dbReference type="ARBA" id="ARBA00022723"/>
    </source>
</evidence>
<dbReference type="OrthoDB" id="261426at2759"/>
<gene>
    <name evidence="8" type="ORF">EAI_05588</name>
</gene>
<evidence type="ECO:0000256" key="6">
    <source>
        <dbReference type="PROSITE-ProRule" id="PRU00333"/>
    </source>
</evidence>
<dbReference type="InterPro" id="IPR003726">
    <property type="entry name" value="HCY_dom"/>
</dbReference>
<dbReference type="SUPFAM" id="SSF82282">
    <property type="entry name" value="Homocysteine S-methyltransferase"/>
    <property type="match status" value="1"/>
</dbReference>
<dbReference type="STRING" id="610380.E2C780"/>
<dbReference type="GO" id="GO:0032259">
    <property type="term" value="P:methylation"/>
    <property type="evidence" value="ECO:0007669"/>
    <property type="project" value="UniProtKB-KW"/>
</dbReference>
<evidence type="ECO:0000259" key="7">
    <source>
        <dbReference type="PROSITE" id="PS50970"/>
    </source>
</evidence>
<protein>
    <submittedName>
        <fullName evidence="8">Homocysteine S-methyltransferase 2</fullName>
    </submittedName>
</protein>
<evidence type="ECO:0000256" key="1">
    <source>
        <dbReference type="ARBA" id="ARBA00022603"/>
    </source>
</evidence>
<comment type="caution">
    <text evidence="6">Lacks conserved residue(s) required for the propagation of feature annotation.</text>
</comment>
<proteinExistence type="predicted"/>
<dbReference type="PANTHER" id="PTHR46015:SF1">
    <property type="entry name" value="HOMOCYSTEINE S-METHYLTRANSFERASE-LIKE ISOFORM 1"/>
    <property type="match status" value="1"/>
</dbReference>
<evidence type="ECO:0000256" key="2">
    <source>
        <dbReference type="ARBA" id="ARBA00022679"/>
    </source>
</evidence>
<feature type="domain" description="Hcy-binding" evidence="7">
    <location>
        <begin position="1"/>
        <end position="315"/>
    </location>
</feature>
<evidence type="ECO:0000313" key="9">
    <source>
        <dbReference type="Proteomes" id="UP000008237"/>
    </source>
</evidence>
<dbReference type="KEGG" id="hst:105190727"/>
<dbReference type="GO" id="GO:0008898">
    <property type="term" value="F:S-adenosylmethionine-homocysteine S-methyltransferase activity"/>
    <property type="evidence" value="ECO:0007669"/>
    <property type="project" value="TreeGrafter"/>
</dbReference>
<evidence type="ECO:0000256" key="5">
    <source>
        <dbReference type="ARBA" id="ARBA00034478"/>
    </source>
</evidence>
<dbReference type="InParanoid" id="E2C780"/>
<evidence type="ECO:0000256" key="4">
    <source>
        <dbReference type="ARBA" id="ARBA00022833"/>
    </source>
</evidence>
<dbReference type="Proteomes" id="UP000008237">
    <property type="component" value="Unassembled WGS sequence"/>
</dbReference>
<dbReference type="AlphaFoldDB" id="E2C780"/>
<dbReference type="GO" id="GO:0033528">
    <property type="term" value="P:S-methylmethionine cycle"/>
    <property type="evidence" value="ECO:0007669"/>
    <property type="project" value="TreeGrafter"/>
</dbReference>
<reference evidence="8 9" key="1">
    <citation type="journal article" date="2010" name="Science">
        <title>Genomic comparison of the ants Camponotus floridanus and Harpegnathos saltator.</title>
        <authorList>
            <person name="Bonasio R."/>
            <person name="Zhang G."/>
            <person name="Ye C."/>
            <person name="Mutti N.S."/>
            <person name="Fang X."/>
            <person name="Qin N."/>
            <person name="Donahue G."/>
            <person name="Yang P."/>
            <person name="Li Q."/>
            <person name="Li C."/>
            <person name="Zhang P."/>
            <person name="Huang Z."/>
            <person name="Berger S.L."/>
            <person name="Reinberg D."/>
            <person name="Wang J."/>
            <person name="Liebig J."/>
        </authorList>
    </citation>
    <scope>NUCLEOTIDE SEQUENCE [LARGE SCALE GENOMIC DNA]</scope>
    <source>
        <strain evidence="8 9">R22 G/1</strain>
    </source>
</reference>
<keyword evidence="9" id="KW-1185">Reference proteome</keyword>
<keyword evidence="1 8" id="KW-0489">Methyltransferase</keyword>
<dbReference type="Gene3D" id="3.20.20.330">
    <property type="entry name" value="Homocysteine-binding-like domain"/>
    <property type="match status" value="1"/>
</dbReference>
<dbReference type="Pfam" id="PF02574">
    <property type="entry name" value="S-methyl_trans"/>
    <property type="match status" value="1"/>
</dbReference>
<evidence type="ECO:0000313" key="8">
    <source>
        <dbReference type="EMBL" id="EFN76193.1"/>
    </source>
</evidence>
<dbReference type="GO" id="GO:0009086">
    <property type="term" value="P:methionine biosynthetic process"/>
    <property type="evidence" value="ECO:0007669"/>
    <property type="project" value="TreeGrafter"/>
</dbReference>
<keyword evidence="2 8" id="KW-0808">Transferase</keyword>
<keyword evidence="3" id="KW-0479">Metal-binding</keyword>
<name>E2C780_HARSA</name>
<dbReference type="InterPro" id="IPR036589">
    <property type="entry name" value="HCY_dom_sf"/>
</dbReference>
<keyword evidence="4" id="KW-0862">Zinc</keyword>
<comment type="pathway">
    <text evidence="5">Amino-acid biosynthesis; L-methionine biosynthesis via de novo pathway.</text>
</comment>